<protein>
    <submittedName>
        <fullName evidence="2">Uncharacterized protein</fullName>
    </submittedName>
</protein>
<dbReference type="GeneID" id="20040970"/>
<feature type="region of interest" description="Disordered" evidence="1">
    <location>
        <begin position="1"/>
        <end position="45"/>
    </location>
</feature>
<sequence>MSPLESTGEEKMKVESNKIGKRQGLPSPSTRRPTSTETKGRVIKGRKTLLKGEIYHRTI</sequence>
<feature type="compositionally biased region" description="Low complexity" evidence="1">
    <location>
        <begin position="26"/>
        <end position="36"/>
    </location>
</feature>
<dbReference type="AlphaFoldDB" id="W6ZX91"/>
<evidence type="ECO:0000313" key="3">
    <source>
        <dbReference type="Proteomes" id="UP000030640"/>
    </source>
</evidence>
<evidence type="ECO:0000256" key="1">
    <source>
        <dbReference type="SAM" id="MobiDB-lite"/>
    </source>
</evidence>
<keyword evidence="3" id="KW-1185">Reference proteome</keyword>
<evidence type="ECO:0000313" key="2">
    <source>
        <dbReference type="EMBL" id="EUD63923.1"/>
    </source>
</evidence>
<name>W6ZX91_9APIC</name>
<dbReference type="VEuPathDB" id="PlasmoDB:C922_05696"/>
<dbReference type="EMBL" id="KI965598">
    <property type="protein sequence ID" value="EUD63923.1"/>
    <property type="molecule type" value="Genomic_DNA"/>
</dbReference>
<organism evidence="2 3">
    <name type="scientific">Plasmodium inui San Antonio 1</name>
    <dbReference type="NCBI Taxonomy" id="1237626"/>
    <lineage>
        <taxon>Eukaryota</taxon>
        <taxon>Sar</taxon>
        <taxon>Alveolata</taxon>
        <taxon>Apicomplexa</taxon>
        <taxon>Aconoidasida</taxon>
        <taxon>Haemosporida</taxon>
        <taxon>Plasmodiidae</taxon>
        <taxon>Plasmodium</taxon>
        <taxon>Plasmodium (Plasmodium)</taxon>
    </lineage>
</organism>
<gene>
    <name evidence="2" type="ORF">C922_05696</name>
</gene>
<dbReference type="Proteomes" id="UP000030640">
    <property type="component" value="Unassembled WGS sequence"/>
</dbReference>
<proteinExistence type="predicted"/>
<feature type="compositionally biased region" description="Basic and acidic residues" evidence="1">
    <location>
        <begin position="8"/>
        <end position="18"/>
    </location>
</feature>
<reference evidence="2 3" key="1">
    <citation type="submission" date="2013-02" db="EMBL/GenBank/DDBJ databases">
        <title>The Genome Sequence of Plasmodium inui San Antonio 1.</title>
        <authorList>
            <consortium name="The Broad Institute Genome Sequencing Platform"/>
            <consortium name="The Broad Institute Genome Sequencing Center for Infectious Disease"/>
            <person name="Neafsey D."/>
            <person name="Cheeseman I."/>
            <person name="Volkman S."/>
            <person name="Adams J."/>
            <person name="Walker B."/>
            <person name="Young S.K."/>
            <person name="Zeng Q."/>
            <person name="Gargeya S."/>
            <person name="Fitzgerald M."/>
            <person name="Haas B."/>
            <person name="Abouelleil A."/>
            <person name="Alvarado L."/>
            <person name="Arachchi H.M."/>
            <person name="Berlin A.M."/>
            <person name="Chapman S.B."/>
            <person name="Dewar J."/>
            <person name="Goldberg J."/>
            <person name="Griggs A."/>
            <person name="Gujja S."/>
            <person name="Hansen M."/>
            <person name="Howarth C."/>
            <person name="Imamovic A."/>
            <person name="Larimer J."/>
            <person name="McCowan C."/>
            <person name="Murphy C."/>
            <person name="Neiman D."/>
            <person name="Pearson M."/>
            <person name="Priest M."/>
            <person name="Roberts A."/>
            <person name="Saif S."/>
            <person name="Shea T."/>
            <person name="Sisk P."/>
            <person name="Sykes S."/>
            <person name="Wortman J."/>
            <person name="Nusbaum C."/>
            <person name="Birren B."/>
        </authorList>
    </citation>
    <scope>NUCLEOTIDE SEQUENCE [LARGE SCALE GENOMIC DNA]</scope>
    <source>
        <strain evidence="2 3">San Antonio 1</strain>
    </source>
</reference>
<accession>W6ZX91</accession>
<dbReference type="RefSeq" id="XP_008819489.1">
    <property type="nucleotide sequence ID" value="XM_008821267.1"/>
</dbReference>